<dbReference type="AlphaFoldDB" id="A0A0G0P4G3"/>
<protein>
    <submittedName>
        <fullName evidence="1">Uncharacterized protein</fullName>
    </submittedName>
</protein>
<organism evidence="1 2">
    <name type="scientific">candidate division CPR2 bacterium GW2011_GWC2_39_10</name>
    <dbReference type="NCBI Taxonomy" id="1618345"/>
    <lineage>
        <taxon>Bacteria</taxon>
        <taxon>Bacteria division CPR2</taxon>
    </lineage>
</organism>
<gene>
    <name evidence="1" type="ORF">UT18_C0029G0006</name>
</gene>
<sequence>MEHIEEEAIVEAILLKRTFGTEEIHHLNTCQQCNDLVRLSAADLMRKWAKEMDKTTSAVEGCSDYSLMTGYVLGVNQKASWVYSHIAVCANCEANSKIIKRFYEGLVKSLLGNVDDLIINQLRTKLSQI</sequence>
<dbReference type="EMBL" id="LBVV01000029">
    <property type="protein sequence ID" value="KKQ93029.1"/>
    <property type="molecule type" value="Genomic_DNA"/>
</dbReference>
<evidence type="ECO:0000313" key="2">
    <source>
        <dbReference type="Proteomes" id="UP000034207"/>
    </source>
</evidence>
<name>A0A0G0P4G3_UNCC2</name>
<comment type="caution">
    <text evidence="1">The sequence shown here is derived from an EMBL/GenBank/DDBJ whole genome shotgun (WGS) entry which is preliminary data.</text>
</comment>
<proteinExistence type="predicted"/>
<accession>A0A0G0P4G3</accession>
<dbReference type="Proteomes" id="UP000034207">
    <property type="component" value="Unassembled WGS sequence"/>
</dbReference>
<evidence type="ECO:0000313" key="1">
    <source>
        <dbReference type="EMBL" id="KKQ93029.1"/>
    </source>
</evidence>
<reference evidence="1" key="1">
    <citation type="journal article" date="2015" name="Nature">
        <title>rRNA introns, odd ribosomes, and small enigmatic genomes across a large radiation of phyla.</title>
        <authorList>
            <person name="Brown C.T."/>
            <person name="Hug L.A."/>
            <person name="Thomas B.C."/>
            <person name="Sharon I."/>
            <person name="Castelle C.J."/>
            <person name="Singh A."/>
            <person name="Wilkins M.J."/>
            <person name="Williams K.H."/>
            <person name="Banfield J.F."/>
        </authorList>
    </citation>
    <scope>NUCLEOTIDE SEQUENCE [LARGE SCALE GENOMIC DNA]</scope>
</reference>